<keyword evidence="3 7" id="KW-0812">Transmembrane</keyword>
<feature type="transmembrane region" description="Helical" evidence="7">
    <location>
        <begin position="182"/>
        <end position="202"/>
    </location>
</feature>
<feature type="transmembrane region" description="Helical" evidence="7">
    <location>
        <begin position="461"/>
        <end position="479"/>
    </location>
</feature>
<dbReference type="PIRSF" id="PIRSF006060">
    <property type="entry name" value="AA_transporter"/>
    <property type="match status" value="1"/>
</dbReference>
<gene>
    <name evidence="8" type="ORF">GCM10023226_24180</name>
</gene>
<evidence type="ECO:0000256" key="3">
    <source>
        <dbReference type="ARBA" id="ARBA00022692"/>
    </source>
</evidence>
<protein>
    <submittedName>
        <fullName evidence="8">Amino acid permease</fullName>
    </submittedName>
</protein>
<reference evidence="9" key="1">
    <citation type="journal article" date="2019" name="Int. J. Syst. Evol. Microbiol.">
        <title>The Global Catalogue of Microorganisms (GCM) 10K type strain sequencing project: providing services to taxonomists for standard genome sequencing and annotation.</title>
        <authorList>
            <consortium name="The Broad Institute Genomics Platform"/>
            <consortium name="The Broad Institute Genome Sequencing Center for Infectious Disease"/>
            <person name="Wu L."/>
            <person name="Ma J."/>
        </authorList>
    </citation>
    <scope>NUCLEOTIDE SEQUENCE [LARGE SCALE GENOMIC DNA]</scope>
    <source>
        <strain evidence="9">JCM 18127</strain>
    </source>
</reference>
<accession>A0ABP8WAI7</accession>
<dbReference type="PANTHER" id="PTHR43243">
    <property type="entry name" value="INNER MEMBRANE TRANSPORTER YGJI-RELATED"/>
    <property type="match status" value="1"/>
</dbReference>
<dbReference type="Gene3D" id="1.20.1740.10">
    <property type="entry name" value="Amino acid/polyamine transporter I"/>
    <property type="match status" value="1"/>
</dbReference>
<evidence type="ECO:0000256" key="4">
    <source>
        <dbReference type="ARBA" id="ARBA00022989"/>
    </source>
</evidence>
<comment type="subcellular location">
    <subcellularLocation>
        <location evidence="1">Membrane</location>
        <topology evidence="1">Multi-pass membrane protein</topology>
    </subcellularLocation>
</comment>
<keyword evidence="2" id="KW-0813">Transport</keyword>
<evidence type="ECO:0000256" key="7">
    <source>
        <dbReference type="SAM" id="Phobius"/>
    </source>
</evidence>
<dbReference type="EMBL" id="BAABIM010000002">
    <property type="protein sequence ID" value="GAA4685704.1"/>
    <property type="molecule type" value="Genomic_DNA"/>
</dbReference>
<dbReference type="Pfam" id="PF13520">
    <property type="entry name" value="AA_permease_2"/>
    <property type="match status" value="1"/>
</dbReference>
<feature type="transmembrane region" description="Helical" evidence="7">
    <location>
        <begin position="92"/>
        <end position="110"/>
    </location>
</feature>
<feature type="transmembrane region" description="Helical" evidence="7">
    <location>
        <begin position="152"/>
        <end position="170"/>
    </location>
</feature>
<feature type="transmembrane region" description="Helical" evidence="7">
    <location>
        <begin position="380"/>
        <end position="398"/>
    </location>
</feature>
<feature type="transmembrane region" description="Helical" evidence="7">
    <location>
        <begin position="60"/>
        <end position="80"/>
    </location>
</feature>
<keyword evidence="5 7" id="KW-0472">Membrane</keyword>
<sequence>MSVWRTKSIEQSIQDTDDPETKLRKDLGALDLVVFGVGVIIGAGIFVLTGTVAATNSGPALAISFVIAAVACGLAGLCYAEFASTVPVAGSAYTFSYATLGELVAWIIGWDLVLEFTIGSAALASSFSGYLDQVLGIAGITLPTSLSSASDGFVDLPAMLVALLVMGMLVRGTKFSSRFNQVVVAIKLLVVALVIVVGVTLIDTANWVPFIPESQPVGDTGGGFRDLPLITSLFGIEPAVFGVGGVIAGAAIVFFAFIGFDIVATTAEEAKNPQRDVPIGILGSLAIVTALYAAVSLIVTGVQSYEDIDPSDGAPLATAFDAAGAEWVGNIVAVGACIGLIVVAMILMLGQSRVAFAMARDGLLPRSLARVHPTYGTPHRITIIAGVAISLLAGFVDLETLANLVNIGTLFAFVLVSIAVLVLRRTRPDLPRAFRTPIAPVVAGGAVLLCVYLMLNLTGETWERFLIWMALGVVVYFAYGRRHSRLGLQGRDGASLDGQPGSGSGAGGTAGGQHPGQ</sequence>
<feature type="transmembrane region" description="Helical" evidence="7">
    <location>
        <begin position="277"/>
        <end position="299"/>
    </location>
</feature>
<organism evidence="8 9">
    <name type="scientific">Nocardioides nanhaiensis</name>
    <dbReference type="NCBI Taxonomy" id="1476871"/>
    <lineage>
        <taxon>Bacteria</taxon>
        <taxon>Bacillati</taxon>
        <taxon>Actinomycetota</taxon>
        <taxon>Actinomycetes</taxon>
        <taxon>Propionibacteriales</taxon>
        <taxon>Nocardioidaceae</taxon>
        <taxon>Nocardioides</taxon>
    </lineage>
</organism>
<evidence type="ECO:0000313" key="9">
    <source>
        <dbReference type="Proteomes" id="UP001500621"/>
    </source>
</evidence>
<feature type="transmembrane region" description="Helical" evidence="7">
    <location>
        <begin position="404"/>
        <end position="424"/>
    </location>
</feature>
<feature type="transmembrane region" description="Helical" evidence="7">
    <location>
        <begin position="327"/>
        <end position="350"/>
    </location>
</feature>
<comment type="caution">
    <text evidence="8">The sequence shown here is derived from an EMBL/GenBank/DDBJ whole genome shotgun (WGS) entry which is preliminary data.</text>
</comment>
<name>A0ABP8WAI7_9ACTN</name>
<feature type="region of interest" description="Disordered" evidence="6">
    <location>
        <begin position="497"/>
        <end position="517"/>
    </location>
</feature>
<evidence type="ECO:0000313" key="8">
    <source>
        <dbReference type="EMBL" id="GAA4685704.1"/>
    </source>
</evidence>
<feature type="transmembrane region" description="Helical" evidence="7">
    <location>
        <begin position="239"/>
        <end position="265"/>
    </location>
</feature>
<feature type="compositionally biased region" description="Gly residues" evidence="6">
    <location>
        <begin position="500"/>
        <end position="517"/>
    </location>
</feature>
<evidence type="ECO:0000256" key="1">
    <source>
        <dbReference type="ARBA" id="ARBA00004141"/>
    </source>
</evidence>
<dbReference type="RefSeq" id="WP_345266098.1">
    <property type="nucleotide sequence ID" value="NZ_BAABIM010000002.1"/>
</dbReference>
<dbReference type="InterPro" id="IPR002293">
    <property type="entry name" value="AA/rel_permease1"/>
</dbReference>
<feature type="transmembrane region" description="Helical" evidence="7">
    <location>
        <begin position="32"/>
        <end position="54"/>
    </location>
</feature>
<feature type="transmembrane region" description="Helical" evidence="7">
    <location>
        <begin position="436"/>
        <end position="455"/>
    </location>
</feature>
<dbReference type="PANTHER" id="PTHR43243:SF4">
    <property type="entry name" value="CATIONIC AMINO ACID TRANSPORTER 4"/>
    <property type="match status" value="1"/>
</dbReference>
<keyword evidence="4 7" id="KW-1133">Transmembrane helix</keyword>
<keyword evidence="9" id="KW-1185">Reference proteome</keyword>
<evidence type="ECO:0000256" key="6">
    <source>
        <dbReference type="SAM" id="MobiDB-lite"/>
    </source>
</evidence>
<evidence type="ECO:0000256" key="2">
    <source>
        <dbReference type="ARBA" id="ARBA00022448"/>
    </source>
</evidence>
<evidence type="ECO:0000256" key="5">
    <source>
        <dbReference type="ARBA" id="ARBA00023136"/>
    </source>
</evidence>
<dbReference type="Proteomes" id="UP001500621">
    <property type="component" value="Unassembled WGS sequence"/>
</dbReference>
<proteinExistence type="predicted"/>